<dbReference type="Gene3D" id="1.10.3730.20">
    <property type="match status" value="1"/>
</dbReference>
<keyword evidence="5 6" id="KW-0472">Membrane</keyword>
<evidence type="ECO:0000259" key="7">
    <source>
        <dbReference type="Pfam" id="PF00892"/>
    </source>
</evidence>
<dbReference type="Proteomes" id="UP001524570">
    <property type="component" value="Unassembled WGS sequence"/>
</dbReference>
<dbReference type="EMBL" id="JANIBL010000001">
    <property type="protein sequence ID" value="MCQ8115902.1"/>
    <property type="molecule type" value="Genomic_DNA"/>
</dbReference>
<keyword evidence="9" id="KW-1185">Reference proteome</keyword>
<evidence type="ECO:0000256" key="5">
    <source>
        <dbReference type="ARBA" id="ARBA00023136"/>
    </source>
</evidence>
<comment type="caution">
    <text evidence="8">The sequence shown here is derived from an EMBL/GenBank/DDBJ whole genome shotgun (WGS) entry which is preliminary data.</text>
</comment>
<evidence type="ECO:0000256" key="1">
    <source>
        <dbReference type="ARBA" id="ARBA00004141"/>
    </source>
</evidence>
<dbReference type="InterPro" id="IPR000620">
    <property type="entry name" value="EamA_dom"/>
</dbReference>
<evidence type="ECO:0000313" key="8">
    <source>
        <dbReference type="EMBL" id="MCQ8115902.1"/>
    </source>
</evidence>
<feature type="transmembrane region" description="Helical" evidence="6">
    <location>
        <begin position="266"/>
        <end position="287"/>
    </location>
</feature>
<dbReference type="PANTHER" id="PTHR32322:SF2">
    <property type="entry name" value="EAMA DOMAIN-CONTAINING PROTEIN"/>
    <property type="match status" value="1"/>
</dbReference>
<feature type="transmembrane region" description="Helical" evidence="6">
    <location>
        <begin position="147"/>
        <end position="168"/>
    </location>
</feature>
<gene>
    <name evidence="8" type="ORF">NP589_00605</name>
</gene>
<keyword evidence="4 6" id="KW-1133">Transmembrane helix</keyword>
<dbReference type="Pfam" id="PF00892">
    <property type="entry name" value="EamA"/>
    <property type="match status" value="2"/>
</dbReference>
<evidence type="ECO:0000256" key="2">
    <source>
        <dbReference type="ARBA" id="ARBA00007362"/>
    </source>
</evidence>
<feature type="transmembrane region" description="Helical" evidence="6">
    <location>
        <begin position="180"/>
        <end position="199"/>
    </location>
</feature>
<feature type="domain" description="EamA" evidence="7">
    <location>
        <begin position="7"/>
        <end position="137"/>
    </location>
</feature>
<evidence type="ECO:0000256" key="6">
    <source>
        <dbReference type="SAM" id="Phobius"/>
    </source>
</evidence>
<accession>A0ABT1TMB5</accession>
<keyword evidence="3 6" id="KW-0812">Transmembrane</keyword>
<proteinExistence type="inferred from homology"/>
<name>A0ABT1TMB5_9GAMM</name>
<protein>
    <submittedName>
        <fullName evidence="8">DMT family transporter</fullName>
    </submittedName>
</protein>
<feature type="transmembrane region" description="Helical" evidence="6">
    <location>
        <begin position="65"/>
        <end position="86"/>
    </location>
</feature>
<sequence length="296" mass="32631">MKVRLALAYIGVVLVWTTTPLAIKWSSIGVSFVFGATVRMTTGLTCLLLLLLLLRRRLPLNRLALLTYLAVAIQLYGSMLITYWSAQFVPSGWISVIFGLSPFMTAFMAAAYLKERSLGWGKLFAYSLGVAGLVVMFSSALELDEMALQGVIGVLVATFIHAASAVWVKQIDARLSALQLVTGGLLISVPLYFCTWYWLDDGILPETIPEQTLYSIAYLGVVATTLGFALYYFILKNMQATNVAMMNLMTPIMSLLLGYSVNHEPLTVKTIAGTALIMCALLIYEIVNRRQQRNGM</sequence>
<feature type="domain" description="EamA" evidence="7">
    <location>
        <begin position="150"/>
        <end position="283"/>
    </location>
</feature>
<dbReference type="InterPro" id="IPR050638">
    <property type="entry name" value="AA-Vitamin_Transporters"/>
</dbReference>
<dbReference type="InterPro" id="IPR037185">
    <property type="entry name" value="EmrE-like"/>
</dbReference>
<evidence type="ECO:0000313" key="9">
    <source>
        <dbReference type="Proteomes" id="UP001524570"/>
    </source>
</evidence>
<organism evidence="8 9">
    <name type="scientific">Methylomonas rosea</name>
    <dbReference type="NCBI Taxonomy" id="2952227"/>
    <lineage>
        <taxon>Bacteria</taxon>
        <taxon>Pseudomonadati</taxon>
        <taxon>Pseudomonadota</taxon>
        <taxon>Gammaproteobacteria</taxon>
        <taxon>Methylococcales</taxon>
        <taxon>Methylococcaceae</taxon>
        <taxon>Methylomonas</taxon>
    </lineage>
</organism>
<feature type="transmembrane region" description="Helical" evidence="6">
    <location>
        <begin position="32"/>
        <end position="53"/>
    </location>
</feature>
<comment type="similarity">
    <text evidence="2">Belongs to the EamA transporter family.</text>
</comment>
<reference evidence="8 9" key="1">
    <citation type="submission" date="2022-07" db="EMBL/GenBank/DDBJ databases">
        <title>Methylomonas rivi sp. nov., Methylomonas rosea sp. nov., Methylomonas aureus sp. nov. and Methylomonas subterranea sp. nov., four novel methanotrophs isolated from a freshwater creek and the deep terrestrial subsurface.</title>
        <authorList>
            <person name="Abin C."/>
            <person name="Sankaranarayanan K."/>
            <person name="Garner C."/>
            <person name="Sindelar R."/>
            <person name="Kotary K."/>
            <person name="Garner R."/>
            <person name="Barclay S."/>
            <person name="Lawson P."/>
            <person name="Krumholz L."/>
        </authorList>
    </citation>
    <scope>NUCLEOTIDE SEQUENCE [LARGE SCALE GENOMIC DNA]</scope>
    <source>
        <strain evidence="8 9">WSC-7</strain>
    </source>
</reference>
<dbReference type="RefSeq" id="WP_256605202.1">
    <property type="nucleotide sequence ID" value="NZ_JANIBL010000001.1"/>
</dbReference>
<feature type="transmembrane region" description="Helical" evidence="6">
    <location>
        <begin position="240"/>
        <end position="260"/>
    </location>
</feature>
<evidence type="ECO:0000256" key="4">
    <source>
        <dbReference type="ARBA" id="ARBA00022989"/>
    </source>
</evidence>
<feature type="transmembrane region" description="Helical" evidence="6">
    <location>
        <begin position="211"/>
        <end position="233"/>
    </location>
</feature>
<dbReference type="SUPFAM" id="SSF103481">
    <property type="entry name" value="Multidrug resistance efflux transporter EmrE"/>
    <property type="match status" value="2"/>
</dbReference>
<dbReference type="PANTHER" id="PTHR32322">
    <property type="entry name" value="INNER MEMBRANE TRANSPORTER"/>
    <property type="match status" value="1"/>
</dbReference>
<feature type="transmembrane region" description="Helical" evidence="6">
    <location>
        <begin position="123"/>
        <end position="141"/>
    </location>
</feature>
<comment type="subcellular location">
    <subcellularLocation>
        <location evidence="1">Membrane</location>
        <topology evidence="1">Multi-pass membrane protein</topology>
    </subcellularLocation>
</comment>
<evidence type="ECO:0000256" key="3">
    <source>
        <dbReference type="ARBA" id="ARBA00022692"/>
    </source>
</evidence>
<feature type="transmembrane region" description="Helical" evidence="6">
    <location>
        <begin position="92"/>
        <end position="111"/>
    </location>
</feature>